<evidence type="ECO:0000256" key="9">
    <source>
        <dbReference type="ARBA" id="ARBA00023002"/>
    </source>
</evidence>
<evidence type="ECO:0000259" key="15">
    <source>
        <dbReference type="PROSITE" id="PS51384"/>
    </source>
</evidence>
<dbReference type="Gene3D" id="2.40.30.10">
    <property type="entry name" value="Translation factors"/>
    <property type="match status" value="1"/>
</dbReference>
<comment type="catalytic activity">
    <reaction evidence="14">
        <text>2 Fe(III)-[cytochrome b5] + NADH = 2 Fe(II)-[cytochrome b5] + NAD(+) + H(+)</text>
        <dbReference type="Rhea" id="RHEA:46680"/>
        <dbReference type="Rhea" id="RHEA-COMP:10438"/>
        <dbReference type="Rhea" id="RHEA-COMP:10439"/>
        <dbReference type="ChEBI" id="CHEBI:15378"/>
        <dbReference type="ChEBI" id="CHEBI:29033"/>
        <dbReference type="ChEBI" id="CHEBI:29034"/>
        <dbReference type="ChEBI" id="CHEBI:57540"/>
        <dbReference type="ChEBI" id="CHEBI:57945"/>
        <dbReference type="EC" id="1.6.2.2"/>
    </reaction>
</comment>
<dbReference type="KEGG" id="var:108321759"/>
<dbReference type="InterPro" id="IPR017927">
    <property type="entry name" value="FAD-bd_FR_type"/>
</dbReference>
<accession>A0A0L9TD94</accession>
<dbReference type="FunFam" id="3.40.50.80:FF:000019">
    <property type="entry name" value="NADH-cytochrome b5 reductase"/>
    <property type="match status" value="1"/>
</dbReference>
<evidence type="ECO:0000256" key="13">
    <source>
        <dbReference type="PIRSR" id="PIRSR601834-1"/>
    </source>
</evidence>
<keyword evidence="12" id="KW-0472">Membrane</keyword>
<dbReference type="OMA" id="KGRFSYK"/>
<name>A0A0L9TD94_PHAAN</name>
<keyword evidence="5" id="KW-0812">Transmembrane</keyword>
<dbReference type="SUPFAM" id="SSF52343">
    <property type="entry name" value="Ferredoxin reductase-like, C-terminal NADP-linked domain"/>
    <property type="match status" value="1"/>
</dbReference>
<dbReference type="PRINTS" id="PR00371">
    <property type="entry name" value="FPNCR"/>
</dbReference>
<keyword evidence="8" id="KW-1133">Transmembrane helix</keyword>
<dbReference type="InterPro" id="IPR008333">
    <property type="entry name" value="Cbr1-like_FAD-bd_dom"/>
</dbReference>
<dbReference type="AlphaFoldDB" id="A0A0L9TD94"/>
<dbReference type="EC" id="1.6.2.2" evidence="14"/>
<dbReference type="Proteomes" id="UP000053144">
    <property type="component" value="Unassembled WGS sequence"/>
</dbReference>
<evidence type="ECO:0000256" key="3">
    <source>
        <dbReference type="ARBA" id="ARBA00006105"/>
    </source>
</evidence>
<keyword evidence="7 13" id="KW-0274">FAD</keyword>
<dbReference type="Pfam" id="PF00175">
    <property type="entry name" value="NAD_binding_1"/>
    <property type="match status" value="1"/>
</dbReference>
<evidence type="ECO:0000256" key="5">
    <source>
        <dbReference type="ARBA" id="ARBA00022692"/>
    </source>
</evidence>
<dbReference type="InterPro" id="IPR017938">
    <property type="entry name" value="Riboflavin_synthase-like_b-brl"/>
</dbReference>
<reference evidence="17" key="1">
    <citation type="journal article" date="2015" name="Proc. Natl. Acad. Sci. U.S.A.">
        <title>Genome sequencing of adzuki bean (Vigna angularis) provides insight into high starch and low fat accumulation and domestication.</title>
        <authorList>
            <person name="Yang K."/>
            <person name="Tian Z."/>
            <person name="Chen C."/>
            <person name="Luo L."/>
            <person name="Zhao B."/>
            <person name="Wang Z."/>
            <person name="Yu L."/>
            <person name="Li Y."/>
            <person name="Sun Y."/>
            <person name="Li W."/>
            <person name="Chen Y."/>
            <person name="Li Y."/>
            <person name="Zhang Y."/>
            <person name="Ai D."/>
            <person name="Zhao J."/>
            <person name="Shang C."/>
            <person name="Ma Y."/>
            <person name="Wu B."/>
            <person name="Wang M."/>
            <person name="Gao L."/>
            <person name="Sun D."/>
            <person name="Zhang P."/>
            <person name="Guo F."/>
            <person name="Wang W."/>
            <person name="Li Y."/>
            <person name="Wang J."/>
            <person name="Varshney R.K."/>
            <person name="Wang J."/>
            <person name="Ling H.Q."/>
            <person name="Wan P."/>
        </authorList>
    </citation>
    <scope>NUCLEOTIDE SEQUENCE</scope>
    <source>
        <strain evidence="17">cv. Jingnong 6</strain>
    </source>
</reference>
<evidence type="ECO:0000256" key="12">
    <source>
        <dbReference type="ARBA" id="ARBA00023136"/>
    </source>
</evidence>
<evidence type="ECO:0000256" key="14">
    <source>
        <dbReference type="RuleBase" id="RU361226"/>
    </source>
</evidence>
<keyword evidence="11" id="KW-0496">Mitochondrion</keyword>
<dbReference type="GO" id="GO:0022900">
    <property type="term" value="P:electron transport chain"/>
    <property type="evidence" value="ECO:0007669"/>
    <property type="project" value="TreeGrafter"/>
</dbReference>
<dbReference type="PRINTS" id="PR00406">
    <property type="entry name" value="CYTB5RDTASE"/>
</dbReference>
<dbReference type="STRING" id="3914.A0A0L9TD94"/>
<dbReference type="EMBL" id="KQ258438">
    <property type="protein sequence ID" value="KOM28580.1"/>
    <property type="molecule type" value="Genomic_DNA"/>
</dbReference>
<evidence type="ECO:0000313" key="17">
    <source>
        <dbReference type="Proteomes" id="UP000053144"/>
    </source>
</evidence>
<dbReference type="PANTHER" id="PTHR19370">
    <property type="entry name" value="NADH-CYTOCHROME B5 REDUCTASE"/>
    <property type="match status" value="1"/>
</dbReference>
<organism evidence="16 17">
    <name type="scientific">Phaseolus angularis</name>
    <name type="common">Azuki bean</name>
    <name type="synonym">Vigna angularis</name>
    <dbReference type="NCBI Taxonomy" id="3914"/>
    <lineage>
        <taxon>Eukaryota</taxon>
        <taxon>Viridiplantae</taxon>
        <taxon>Streptophyta</taxon>
        <taxon>Embryophyta</taxon>
        <taxon>Tracheophyta</taxon>
        <taxon>Spermatophyta</taxon>
        <taxon>Magnoliopsida</taxon>
        <taxon>eudicotyledons</taxon>
        <taxon>Gunneridae</taxon>
        <taxon>Pentapetalae</taxon>
        <taxon>rosids</taxon>
        <taxon>fabids</taxon>
        <taxon>Fabales</taxon>
        <taxon>Fabaceae</taxon>
        <taxon>Papilionoideae</taxon>
        <taxon>50 kb inversion clade</taxon>
        <taxon>NPAAA clade</taxon>
        <taxon>indigoferoid/millettioid clade</taxon>
        <taxon>Phaseoleae</taxon>
        <taxon>Vigna</taxon>
    </lineage>
</organism>
<dbReference type="Gene3D" id="3.40.50.80">
    <property type="entry name" value="Nucleotide-binding domain of ferredoxin-NADP reductase (FNR) module"/>
    <property type="match status" value="1"/>
</dbReference>
<dbReference type="PROSITE" id="PS51384">
    <property type="entry name" value="FAD_FR"/>
    <property type="match status" value="1"/>
</dbReference>
<keyword evidence="4 13" id="KW-0285">Flavoprotein</keyword>
<feature type="binding site" evidence="13">
    <location>
        <position position="116"/>
    </location>
    <ligand>
        <name>FAD</name>
        <dbReference type="ChEBI" id="CHEBI:57692"/>
    </ligand>
</feature>
<comment type="similarity">
    <text evidence="3 14">Belongs to the flavoprotein pyridine nucleotide cytochrome reductase family.</text>
</comment>
<dbReference type="GO" id="GO:0005741">
    <property type="term" value="C:mitochondrial outer membrane"/>
    <property type="evidence" value="ECO:0007669"/>
    <property type="project" value="UniProtKB-SubCell"/>
</dbReference>
<feature type="binding site" evidence="13">
    <location>
        <position position="131"/>
    </location>
    <ligand>
        <name>FAD</name>
        <dbReference type="ChEBI" id="CHEBI:57692"/>
    </ligand>
</feature>
<feature type="binding site" evidence="13">
    <location>
        <position position="140"/>
    </location>
    <ligand>
        <name>FAD</name>
        <dbReference type="ChEBI" id="CHEBI:57692"/>
    </ligand>
</feature>
<dbReference type="InterPro" id="IPR001709">
    <property type="entry name" value="Flavoprot_Pyr_Nucl_cyt_Rdtase"/>
</dbReference>
<dbReference type="OrthoDB" id="432685at2759"/>
<feature type="binding site" evidence="13">
    <location>
        <position position="133"/>
    </location>
    <ligand>
        <name>FAD</name>
        <dbReference type="ChEBI" id="CHEBI:57692"/>
    </ligand>
</feature>
<dbReference type="SUPFAM" id="SSF63380">
    <property type="entry name" value="Riboflavin synthase domain-like"/>
    <property type="match status" value="1"/>
</dbReference>
<keyword evidence="6" id="KW-1000">Mitochondrion outer membrane</keyword>
<keyword evidence="9 14" id="KW-0560">Oxidoreductase</keyword>
<evidence type="ECO:0000256" key="1">
    <source>
        <dbReference type="ARBA" id="ARBA00001974"/>
    </source>
</evidence>
<evidence type="ECO:0000256" key="4">
    <source>
        <dbReference type="ARBA" id="ARBA00022630"/>
    </source>
</evidence>
<comment type="cofactor">
    <cofactor evidence="1 13 14">
        <name>FAD</name>
        <dbReference type="ChEBI" id="CHEBI:57692"/>
    </cofactor>
</comment>
<keyword evidence="10 14" id="KW-0520">NAD</keyword>
<dbReference type="InterPro" id="IPR001834">
    <property type="entry name" value="CBR-like"/>
</dbReference>
<evidence type="ECO:0000256" key="8">
    <source>
        <dbReference type="ARBA" id="ARBA00022989"/>
    </source>
</evidence>
<proteinExistence type="inferred from homology"/>
<feature type="binding site" evidence="13">
    <location>
        <position position="182"/>
    </location>
    <ligand>
        <name>FAD</name>
        <dbReference type="ChEBI" id="CHEBI:57692"/>
    </ligand>
</feature>
<sequence length="297" mass="33282">MLEVPLKMALRFPNLDLKSLPFAQNLNPELLGGVVALLALGFTAAYISYRTKHPKGCLDPKNFKEFKLVKKTQLSHNSARFRFALPTPSSILGLPVGNNILVRGRDSQGEEVLRSYTPITLDSDVGYFELVVKMYPNGKMSHHFRQMKEGDYLAVRGPKGRFSYKPGQVRALGMIAGGSGITPMFQLIRAILENPKDKTKVHLIYANVTVDDILLKEELDNFADKFPQRFEVYHVLNKPPQQWNGGIGFVSKEMIKSHCPEPAKDIQILRCGPPAMNTAMATHLDALGYTSDMQFQF</sequence>
<dbReference type="InterPro" id="IPR039261">
    <property type="entry name" value="FNR_nucleotide-bd"/>
</dbReference>
<dbReference type="GO" id="GO:0090524">
    <property type="term" value="F:cytochrome-b5 reductase activity, acting on NADH"/>
    <property type="evidence" value="ECO:0007669"/>
    <property type="project" value="UniProtKB-EC"/>
</dbReference>
<feature type="binding site" evidence="13">
    <location>
        <position position="141"/>
    </location>
    <ligand>
        <name>FAD</name>
        <dbReference type="ChEBI" id="CHEBI:57692"/>
    </ligand>
</feature>
<protein>
    <recommendedName>
        <fullName evidence="14">NADH-cytochrome b5 reductase</fullName>
        <ecNumber evidence="14">1.6.2.2</ecNumber>
    </recommendedName>
</protein>
<evidence type="ECO:0000256" key="2">
    <source>
        <dbReference type="ARBA" id="ARBA00004294"/>
    </source>
</evidence>
<comment type="subcellular location">
    <subcellularLocation>
        <location evidence="2">Mitochondrion outer membrane</location>
    </subcellularLocation>
</comment>
<evidence type="ECO:0000256" key="6">
    <source>
        <dbReference type="ARBA" id="ARBA00022787"/>
    </source>
</evidence>
<evidence type="ECO:0000256" key="10">
    <source>
        <dbReference type="ARBA" id="ARBA00023027"/>
    </source>
</evidence>
<dbReference type="Pfam" id="PF00970">
    <property type="entry name" value="FAD_binding_6"/>
    <property type="match status" value="1"/>
</dbReference>
<dbReference type="PANTHER" id="PTHR19370:SF200">
    <property type="entry name" value="NADH-CYTOCHROME B5 REDUCTASE"/>
    <property type="match status" value="1"/>
</dbReference>
<gene>
    <name evidence="16" type="ORF">LR48_Vigan553s000900</name>
</gene>
<evidence type="ECO:0000256" key="11">
    <source>
        <dbReference type="ARBA" id="ARBA00023128"/>
    </source>
</evidence>
<feature type="domain" description="FAD-binding FR-type" evidence="15">
    <location>
        <begin position="61"/>
        <end position="165"/>
    </location>
</feature>
<evidence type="ECO:0000256" key="7">
    <source>
        <dbReference type="ARBA" id="ARBA00022827"/>
    </source>
</evidence>
<dbReference type="Gramene" id="KOM28580">
    <property type="protein sequence ID" value="KOM28580"/>
    <property type="gene ID" value="LR48_Vigan553s000900"/>
</dbReference>
<evidence type="ECO:0000313" key="16">
    <source>
        <dbReference type="EMBL" id="KOM28580.1"/>
    </source>
</evidence>
<dbReference type="FunFam" id="2.40.30.10:FF:000032">
    <property type="entry name" value="NADH-cytochrome b5 reductase"/>
    <property type="match status" value="1"/>
</dbReference>
<dbReference type="CDD" id="cd06183">
    <property type="entry name" value="cyt_b5_reduct_like"/>
    <property type="match status" value="1"/>
</dbReference>
<feature type="binding site" evidence="13">
    <location>
        <position position="114"/>
    </location>
    <ligand>
        <name>FAD</name>
        <dbReference type="ChEBI" id="CHEBI:57692"/>
    </ligand>
</feature>
<dbReference type="InterPro" id="IPR001433">
    <property type="entry name" value="OxRdtase_FAD/NAD-bd"/>
</dbReference>
<feature type="binding site" evidence="13">
    <location>
        <position position="139"/>
    </location>
    <ligand>
        <name>FAD</name>
        <dbReference type="ChEBI" id="CHEBI:57692"/>
    </ligand>
</feature>